<dbReference type="Gene3D" id="3.90.1580.10">
    <property type="entry name" value="paralog of FGE (formylglycine-generating enzyme)"/>
    <property type="match status" value="1"/>
</dbReference>
<gene>
    <name evidence="4" type="ORF">PACLA_8A034164</name>
</gene>
<dbReference type="Pfam" id="PF03781">
    <property type="entry name" value="FGE-sulfatase"/>
    <property type="match status" value="1"/>
</dbReference>
<dbReference type="OrthoDB" id="659at2759"/>
<comment type="caution">
    <text evidence="4">The sequence shown here is derived from an EMBL/GenBank/DDBJ whole genome shotgun (WGS) entry which is preliminary data.</text>
</comment>
<evidence type="ECO:0000256" key="1">
    <source>
        <dbReference type="ARBA" id="ARBA00005310"/>
    </source>
</evidence>
<dbReference type="InterPro" id="IPR051043">
    <property type="entry name" value="Sulfatase_Mod_Factor_Kinase"/>
</dbReference>
<dbReference type="EMBL" id="CACRXK020004622">
    <property type="protein sequence ID" value="CAB4003418.1"/>
    <property type="molecule type" value="Genomic_DNA"/>
</dbReference>
<feature type="region of interest" description="Disordered" evidence="2">
    <location>
        <begin position="63"/>
        <end position="86"/>
    </location>
</feature>
<feature type="domain" description="Sulfatase-modifying factor enzyme-like" evidence="3">
    <location>
        <begin position="98"/>
        <end position="160"/>
    </location>
</feature>
<feature type="non-terminal residue" evidence="4">
    <location>
        <position position="1"/>
    </location>
</feature>
<dbReference type="SUPFAM" id="SSF56436">
    <property type="entry name" value="C-type lectin-like"/>
    <property type="match status" value="1"/>
</dbReference>
<dbReference type="InterPro" id="IPR016187">
    <property type="entry name" value="CTDL_fold"/>
</dbReference>
<dbReference type="PANTHER" id="PTHR23150:SF19">
    <property type="entry name" value="FORMYLGLYCINE-GENERATING ENZYME"/>
    <property type="match status" value="1"/>
</dbReference>
<keyword evidence="5" id="KW-1185">Reference proteome</keyword>
<feature type="compositionally biased region" description="Basic and acidic residues" evidence="2">
    <location>
        <begin position="68"/>
        <end position="80"/>
    </location>
</feature>
<dbReference type="PANTHER" id="PTHR23150">
    <property type="entry name" value="SULFATASE MODIFYING FACTOR 1, 2"/>
    <property type="match status" value="1"/>
</dbReference>
<dbReference type="InterPro" id="IPR042095">
    <property type="entry name" value="SUMF_sf"/>
</dbReference>
<accession>A0A7D9IDV5</accession>
<sequence length="165" mass="18725">MIDGYNMVTYWYSKTMTRTMFLFLLYCALLTTFVFSGKDAAANSCTTACNSKATKDCGCSKTSRTNSHTKETSKDHEKFKWTQPHPTEQDHGLQYGLMVLLQGGEFVMGTNNPKIVSDGEGPARRVKLNAFYMDQYEVCNHDFEMFVNKTGYITESSENSMIHDL</sequence>
<evidence type="ECO:0000313" key="4">
    <source>
        <dbReference type="EMBL" id="CAB4003418.1"/>
    </source>
</evidence>
<dbReference type="GO" id="GO:0120147">
    <property type="term" value="F:formylglycine-generating oxidase activity"/>
    <property type="evidence" value="ECO:0007669"/>
    <property type="project" value="TreeGrafter"/>
</dbReference>
<dbReference type="Proteomes" id="UP001152795">
    <property type="component" value="Unassembled WGS sequence"/>
</dbReference>
<protein>
    <submittedName>
        <fullName evidence="4">Sulfatase-modifying factor 1 isoform X2</fullName>
    </submittedName>
</protein>
<organism evidence="4 5">
    <name type="scientific">Paramuricea clavata</name>
    <name type="common">Red gorgonian</name>
    <name type="synonym">Violescent sea-whip</name>
    <dbReference type="NCBI Taxonomy" id="317549"/>
    <lineage>
        <taxon>Eukaryota</taxon>
        <taxon>Metazoa</taxon>
        <taxon>Cnidaria</taxon>
        <taxon>Anthozoa</taxon>
        <taxon>Octocorallia</taxon>
        <taxon>Malacalcyonacea</taxon>
        <taxon>Plexauridae</taxon>
        <taxon>Paramuricea</taxon>
    </lineage>
</organism>
<proteinExistence type="inferred from homology"/>
<evidence type="ECO:0000256" key="2">
    <source>
        <dbReference type="SAM" id="MobiDB-lite"/>
    </source>
</evidence>
<dbReference type="GO" id="GO:0005783">
    <property type="term" value="C:endoplasmic reticulum"/>
    <property type="evidence" value="ECO:0007669"/>
    <property type="project" value="TreeGrafter"/>
</dbReference>
<dbReference type="InterPro" id="IPR005532">
    <property type="entry name" value="SUMF_dom"/>
</dbReference>
<dbReference type="AlphaFoldDB" id="A0A7D9IDV5"/>
<evidence type="ECO:0000259" key="3">
    <source>
        <dbReference type="Pfam" id="PF03781"/>
    </source>
</evidence>
<comment type="similarity">
    <text evidence="1">Belongs to the sulfatase-modifying factor family.</text>
</comment>
<name>A0A7D9IDV5_PARCT</name>
<evidence type="ECO:0000313" key="5">
    <source>
        <dbReference type="Proteomes" id="UP001152795"/>
    </source>
</evidence>
<reference evidence="4" key="1">
    <citation type="submission" date="2020-04" db="EMBL/GenBank/DDBJ databases">
        <authorList>
            <person name="Alioto T."/>
            <person name="Alioto T."/>
            <person name="Gomez Garrido J."/>
        </authorList>
    </citation>
    <scope>NUCLEOTIDE SEQUENCE</scope>
    <source>
        <strain evidence="4">A484AB</strain>
    </source>
</reference>